<evidence type="ECO:0000259" key="8">
    <source>
        <dbReference type="PROSITE" id="PS50836"/>
    </source>
</evidence>
<dbReference type="Gene3D" id="2.60.40.1210">
    <property type="entry name" value="Cellobiose dehydrogenase, cytochrome domain"/>
    <property type="match status" value="1"/>
</dbReference>
<dbReference type="EMBL" id="QCYY01000224">
    <property type="protein sequence ID" value="ROT85645.1"/>
    <property type="molecule type" value="Genomic_DNA"/>
</dbReference>
<dbReference type="GO" id="GO:0042420">
    <property type="term" value="P:dopamine catabolic process"/>
    <property type="evidence" value="ECO:0007669"/>
    <property type="project" value="TreeGrafter"/>
</dbReference>
<comment type="caution">
    <text evidence="9">The sequence shown here is derived from an EMBL/GenBank/DDBJ whole genome shotgun (WGS) entry which is preliminary data.</text>
</comment>
<feature type="signal peptide" evidence="7">
    <location>
        <begin position="1"/>
        <end position="26"/>
    </location>
</feature>
<keyword evidence="6" id="KW-0325">Glycoprotein</keyword>
<dbReference type="GO" id="GO:0005507">
    <property type="term" value="F:copper ion binding"/>
    <property type="evidence" value="ECO:0007669"/>
    <property type="project" value="InterPro"/>
</dbReference>
<dbReference type="CDD" id="cd09631">
    <property type="entry name" value="DOMON_DOH"/>
    <property type="match status" value="1"/>
</dbReference>
<evidence type="ECO:0000256" key="4">
    <source>
        <dbReference type="ARBA" id="ARBA00023136"/>
    </source>
</evidence>
<evidence type="ECO:0000256" key="2">
    <source>
        <dbReference type="ARBA" id="ARBA00010676"/>
    </source>
</evidence>
<dbReference type="InterPro" id="IPR008977">
    <property type="entry name" value="PHM/PNGase_F_dom_sf"/>
</dbReference>
<dbReference type="GO" id="GO:0042421">
    <property type="term" value="P:norepinephrine biosynthetic process"/>
    <property type="evidence" value="ECO:0007669"/>
    <property type="project" value="TreeGrafter"/>
</dbReference>
<dbReference type="InterPro" id="IPR000323">
    <property type="entry name" value="Cu2_ascorb_mOase_N"/>
</dbReference>
<dbReference type="FunFam" id="2.60.40.1210:FF:000001">
    <property type="entry name" value="Monooxygenase, DBH-like 1, like"/>
    <property type="match status" value="1"/>
</dbReference>
<dbReference type="PANTHER" id="PTHR10157:SF23">
    <property type="entry name" value="MOXD1 HOMOLOG 1"/>
    <property type="match status" value="1"/>
</dbReference>
<keyword evidence="5" id="KW-1015">Disulfide bond</keyword>
<dbReference type="InterPro" id="IPR036939">
    <property type="entry name" value="Cu2_ascorb_mOase_N_sf"/>
</dbReference>
<gene>
    <name evidence="9" type="ORF">C7M84_009803</name>
</gene>
<proteinExistence type="inferred from homology"/>
<feature type="domain" description="DOMON" evidence="8">
    <location>
        <begin position="67"/>
        <end position="184"/>
    </location>
</feature>
<dbReference type="InterPro" id="IPR000945">
    <property type="entry name" value="DBH-like"/>
</dbReference>
<dbReference type="Gene3D" id="2.60.120.310">
    <property type="entry name" value="Copper type II, ascorbate-dependent monooxygenase, N-terminal domain"/>
    <property type="match status" value="1"/>
</dbReference>
<dbReference type="InterPro" id="IPR028460">
    <property type="entry name" value="Tbh/DBH"/>
</dbReference>
<dbReference type="Proteomes" id="UP000283509">
    <property type="component" value="Unassembled WGS sequence"/>
</dbReference>
<organism evidence="9 10">
    <name type="scientific">Penaeus vannamei</name>
    <name type="common">Whiteleg shrimp</name>
    <name type="synonym">Litopenaeus vannamei</name>
    <dbReference type="NCBI Taxonomy" id="6689"/>
    <lineage>
        <taxon>Eukaryota</taxon>
        <taxon>Metazoa</taxon>
        <taxon>Ecdysozoa</taxon>
        <taxon>Arthropoda</taxon>
        <taxon>Crustacea</taxon>
        <taxon>Multicrustacea</taxon>
        <taxon>Malacostraca</taxon>
        <taxon>Eumalacostraca</taxon>
        <taxon>Eucarida</taxon>
        <taxon>Decapoda</taxon>
        <taxon>Dendrobranchiata</taxon>
        <taxon>Penaeoidea</taxon>
        <taxon>Penaeidae</taxon>
        <taxon>Penaeus</taxon>
    </lineage>
</organism>
<dbReference type="GO" id="GO:0004500">
    <property type="term" value="F:dopamine beta-monooxygenase activity"/>
    <property type="evidence" value="ECO:0007669"/>
    <property type="project" value="InterPro"/>
</dbReference>
<evidence type="ECO:0000313" key="9">
    <source>
        <dbReference type="EMBL" id="ROT85645.1"/>
    </source>
</evidence>
<evidence type="ECO:0000256" key="1">
    <source>
        <dbReference type="ARBA" id="ARBA00004370"/>
    </source>
</evidence>
<evidence type="ECO:0000256" key="7">
    <source>
        <dbReference type="SAM" id="SignalP"/>
    </source>
</evidence>
<dbReference type="Pfam" id="PF03712">
    <property type="entry name" value="Cu2_monoox_C"/>
    <property type="match status" value="2"/>
</dbReference>
<evidence type="ECO:0000313" key="10">
    <source>
        <dbReference type="Proteomes" id="UP000283509"/>
    </source>
</evidence>
<dbReference type="Pfam" id="PF03351">
    <property type="entry name" value="DOMON"/>
    <property type="match status" value="1"/>
</dbReference>
<dbReference type="AlphaFoldDB" id="A0A423UAC7"/>
<evidence type="ECO:0000256" key="5">
    <source>
        <dbReference type="ARBA" id="ARBA00023157"/>
    </source>
</evidence>
<sequence>MAQPRDSPWPCALLAVALLTTAPALAEGVAGANRVPGLTLTQTVRAEQDLGPLLDLKHSHESILDSEGIDLNPHHLTPHYPQEVTFEIHARTLGWLGFGFSSSGGMRGSDILIAWVKDGEAFAQDRYGVGNRVPVLDDHPDWELLGGRENGTHTTIVVKRAINTCDEQDFRLTNETVRFIYAYDSDDPPEDGDIYYHGPRRGNRFALVLLPFHHKEPTPDIQTWEISQRVPLPNGVDTFYWCHIEKFSMIYGENSRAHLHHTLGFECNVPDGRRQHERYVGHEGYECYTPNMPPDFNYCEKFLINWAIGSEGEMLPDNVGFPLGEDHGGSTYLLFQTHYDNARYARDIAVEWGMKIYYTDKIREKDAGNLAVGHSIVFSLTVPPRRSDWVTAGHCSSDCTRGNIPEDGVNVFMIFLHGHYTECHQDSRDRPNATFAGWGARDEMCHAFLSMWPRIPMAACRSSPHLETLRDAWGIKSFPSDLDLYKYEFDPWLGNQGGINYQKYINGLSWDKLNLQKINEKLRRGLHVNKCQYNYGMKIEMAREVTKYPSVPEYVEPVESKCRGTPAASLSSVNGVGSPNGPALLGTAVAFLWVLAVV</sequence>
<comment type="similarity">
    <text evidence="2">Belongs to the copper type II ascorbate-dependent monooxygenase family.</text>
</comment>
<dbReference type="PRINTS" id="PR00767">
    <property type="entry name" value="DBMONOXGNASE"/>
</dbReference>
<name>A0A423UAC7_PENVA</name>
<dbReference type="PANTHER" id="PTHR10157">
    <property type="entry name" value="DOPAMINE BETA HYDROXYLASE RELATED"/>
    <property type="match status" value="1"/>
</dbReference>
<dbReference type="GO" id="GO:0005615">
    <property type="term" value="C:extracellular space"/>
    <property type="evidence" value="ECO:0007669"/>
    <property type="project" value="TreeGrafter"/>
</dbReference>
<protein>
    <submittedName>
        <fullName evidence="9">Dopamine beta hydroxylase</fullName>
    </submittedName>
</protein>
<dbReference type="InterPro" id="IPR005018">
    <property type="entry name" value="DOMON_domain"/>
</dbReference>
<dbReference type="InterPro" id="IPR014784">
    <property type="entry name" value="Cu2_ascorb_mOase-like_C"/>
</dbReference>
<dbReference type="SUPFAM" id="SSF49344">
    <property type="entry name" value="CBD9-like"/>
    <property type="match status" value="1"/>
</dbReference>
<evidence type="ECO:0000256" key="3">
    <source>
        <dbReference type="ARBA" id="ARBA00022729"/>
    </source>
</evidence>
<keyword evidence="10" id="KW-1185">Reference proteome</keyword>
<dbReference type="InterPro" id="IPR045266">
    <property type="entry name" value="DOH_DOMON"/>
</dbReference>
<dbReference type="GO" id="GO:0006589">
    <property type="term" value="P:octopamine biosynthetic process"/>
    <property type="evidence" value="ECO:0007669"/>
    <property type="project" value="TreeGrafter"/>
</dbReference>
<feature type="chain" id="PRO_5019053515" evidence="7">
    <location>
        <begin position="27"/>
        <end position="598"/>
    </location>
</feature>
<accession>A0A423UAC7</accession>
<evidence type="ECO:0000256" key="6">
    <source>
        <dbReference type="ARBA" id="ARBA00023180"/>
    </source>
</evidence>
<comment type="subcellular location">
    <subcellularLocation>
        <location evidence="1">Membrane</location>
    </subcellularLocation>
</comment>
<keyword evidence="4" id="KW-0472">Membrane</keyword>
<dbReference type="SUPFAM" id="SSF49742">
    <property type="entry name" value="PHM/PNGase F"/>
    <property type="match status" value="2"/>
</dbReference>
<dbReference type="Gene3D" id="2.60.120.230">
    <property type="match status" value="1"/>
</dbReference>
<reference evidence="9 10" key="2">
    <citation type="submission" date="2019-01" db="EMBL/GenBank/DDBJ databases">
        <title>The decoding of complex shrimp genome reveals the adaptation for benthos swimmer, frequently molting mechanism and breeding impact on genome.</title>
        <authorList>
            <person name="Sun Y."/>
            <person name="Gao Y."/>
            <person name="Yu Y."/>
        </authorList>
    </citation>
    <scope>NUCLEOTIDE SEQUENCE [LARGE SCALE GENOMIC DNA]</scope>
    <source>
        <tissue evidence="9">Muscle</tissue>
    </source>
</reference>
<dbReference type="SMART" id="SM00664">
    <property type="entry name" value="DoH"/>
    <property type="match status" value="1"/>
</dbReference>
<dbReference type="InterPro" id="IPR024548">
    <property type="entry name" value="Cu2_monoox_C"/>
</dbReference>
<reference evidence="9 10" key="1">
    <citation type="submission" date="2018-04" db="EMBL/GenBank/DDBJ databases">
        <authorList>
            <person name="Zhang X."/>
            <person name="Yuan J."/>
            <person name="Li F."/>
            <person name="Xiang J."/>
        </authorList>
    </citation>
    <scope>NUCLEOTIDE SEQUENCE [LARGE SCALE GENOMIC DNA]</scope>
    <source>
        <tissue evidence="9">Muscle</tissue>
    </source>
</reference>
<dbReference type="Pfam" id="PF01082">
    <property type="entry name" value="Cu2_monooxygen"/>
    <property type="match status" value="1"/>
</dbReference>
<dbReference type="OrthoDB" id="10003276at2759"/>
<dbReference type="PROSITE" id="PS50836">
    <property type="entry name" value="DOMON"/>
    <property type="match status" value="1"/>
</dbReference>
<keyword evidence="3 7" id="KW-0732">Signal</keyword>
<dbReference type="GO" id="GO:0030667">
    <property type="term" value="C:secretory granule membrane"/>
    <property type="evidence" value="ECO:0007669"/>
    <property type="project" value="TreeGrafter"/>
</dbReference>